<organism evidence="3 4">
    <name type="scientific">Fasciola gigantica</name>
    <name type="common">Giant liver fluke</name>
    <dbReference type="NCBI Taxonomy" id="46835"/>
    <lineage>
        <taxon>Eukaryota</taxon>
        <taxon>Metazoa</taxon>
        <taxon>Spiralia</taxon>
        <taxon>Lophotrochozoa</taxon>
        <taxon>Platyhelminthes</taxon>
        <taxon>Trematoda</taxon>
        <taxon>Digenea</taxon>
        <taxon>Plagiorchiida</taxon>
        <taxon>Echinostomata</taxon>
        <taxon>Echinostomatoidea</taxon>
        <taxon>Fasciolidae</taxon>
        <taxon>Fasciola</taxon>
    </lineage>
</organism>
<protein>
    <submittedName>
        <fullName evidence="3">Uncharacterized protein</fullName>
    </submittedName>
</protein>
<comment type="caution">
    <text evidence="3">The sequence shown here is derived from an EMBL/GenBank/DDBJ whole genome shotgun (WGS) entry which is preliminary data.</text>
</comment>
<reference evidence="3 4" key="1">
    <citation type="submission" date="2019-04" db="EMBL/GenBank/DDBJ databases">
        <title>Annotation for the trematode Fasciola gigantica.</title>
        <authorList>
            <person name="Choi Y.-J."/>
        </authorList>
    </citation>
    <scope>NUCLEOTIDE SEQUENCE [LARGE SCALE GENOMIC DNA]</scope>
    <source>
        <strain evidence="3">Uganda_cow_1</strain>
    </source>
</reference>
<accession>A0A504Z4I7</accession>
<dbReference type="EMBL" id="SUNJ01000194">
    <property type="protein sequence ID" value="TPP67839.1"/>
    <property type="molecule type" value="Genomic_DNA"/>
</dbReference>
<dbReference type="OrthoDB" id="6275155at2759"/>
<dbReference type="Proteomes" id="UP000316759">
    <property type="component" value="Unassembled WGS sequence"/>
</dbReference>
<proteinExistence type="predicted"/>
<feature type="region of interest" description="Disordered" evidence="2">
    <location>
        <begin position="163"/>
        <end position="186"/>
    </location>
</feature>
<evidence type="ECO:0000256" key="2">
    <source>
        <dbReference type="SAM" id="MobiDB-lite"/>
    </source>
</evidence>
<keyword evidence="4" id="KW-1185">Reference proteome</keyword>
<name>A0A504Z4I7_FASGI</name>
<gene>
    <name evidence="3" type="ORF">FGIG_11816</name>
</gene>
<keyword evidence="1" id="KW-0175">Coiled coil</keyword>
<evidence type="ECO:0000256" key="1">
    <source>
        <dbReference type="SAM" id="Coils"/>
    </source>
</evidence>
<feature type="coiled-coil region" evidence="1">
    <location>
        <begin position="199"/>
        <end position="233"/>
    </location>
</feature>
<evidence type="ECO:0000313" key="3">
    <source>
        <dbReference type="EMBL" id="TPP67839.1"/>
    </source>
</evidence>
<dbReference type="AlphaFoldDB" id="A0A504Z4I7"/>
<evidence type="ECO:0000313" key="4">
    <source>
        <dbReference type="Proteomes" id="UP000316759"/>
    </source>
</evidence>
<sequence length="252" mass="28725">MEQYLELQIRLVGAVQAVYRAENLILKVHMDRKKAEERVSNVTQEANALKDRLNTMYNVTDTLISNAENFSTIYGNLTKDLFDELNESVSGLDAEKGIFARESSAQADQAREASEKAVKLLANANMARKDSADTLRELENMDISFKQLEEKMTELDRLMKKLDTGDKLPDDGADEEDSSPSFADPTKLMQEVQNYTTALEKDTEEIKVITSNLKQLETESATLQQEMNNYVEQFNRMAEHLSKHTKFHRTCK</sequence>